<dbReference type="InterPro" id="IPR007450">
    <property type="entry name" value="BamE_dom"/>
</dbReference>
<keyword evidence="1 3" id="KW-0732">Signal</keyword>
<dbReference type="OrthoDB" id="7203955at2"/>
<keyword evidence="2" id="KW-0472">Membrane</keyword>
<reference evidence="6" key="1">
    <citation type="submission" date="2016-11" db="EMBL/GenBank/DDBJ databases">
        <authorList>
            <person name="Varghese N."/>
            <person name="Submissions S."/>
        </authorList>
    </citation>
    <scope>NUCLEOTIDE SEQUENCE [LARGE SCALE GENOMIC DNA]</scope>
    <source>
        <strain evidence="6">DSM 100564</strain>
    </source>
</reference>
<dbReference type="Pfam" id="PF04355">
    <property type="entry name" value="BamE"/>
    <property type="match status" value="1"/>
</dbReference>
<dbReference type="Proteomes" id="UP000183982">
    <property type="component" value="Unassembled WGS sequence"/>
</dbReference>
<feature type="chain" id="PRO_5013336766" evidence="3">
    <location>
        <begin position="23"/>
        <end position="148"/>
    </location>
</feature>
<evidence type="ECO:0000313" key="5">
    <source>
        <dbReference type="EMBL" id="SHI80427.1"/>
    </source>
</evidence>
<evidence type="ECO:0000256" key="1">
    <source>
        <dbReference type="ARBA" id="ARBA00022729"/>
    </source>
</evidence>
<dbReference type="EMBL" id="FQZQ01000003">
    <property type="protein sequence ID" value="SHI80427.1"/>
    <property type="molecule type" value="Genomic_DNA"/>
</dbReference>
<name>A0A1M6E4L3_9RHOB</name>
<dbReference type="Gene3D" id="3.30.1450.10">
    <property type="match status" value="1"/>
</dbReference>
<evidence type="ECO:0000256" key="3">
    <source>
        <dbReference type="SAM" id="SignalP"/>
    </source>
</evidence>
<proteinExistence type="predicted"/>
<keyword evidence="6" id="KW-1185">Reference proteome</keyword>
<protein>
    <submittedName>
        <fullName evidence="5">Beta-barrel assembly machine subunit BamE</fullName>
    </submittedName>
</protein>
<dbReference type="STRING" id="1470563.SAMN05444000_103107"/>
<feature type="signal peptide" evidence="3">
    <location>
        <begin position="1"/>
        <end position="22"/>
    </location>
</feature>
<dbReference type="PROSITE" id="PS51257">
    <property type="entry name" value="PROKAR_LIPOPROTEIN"/>
    <property type="match status" value="1"/>
</dbReference>
<evidence type="ECO:0000259" key="4">
    <source>
        <dbReference type="Pfam" id="PF04355"/>
    </source>
</evidence>
<feature type="domain" description="Outer membrane protein assembly factor BamE" evidence="4">
    <location>
        <begin position="31"/>
        <end position="106"/>
    </location>
</feature>
<dbReference type="InterPro" id="IPR037873">
    <property type="entry name" value="BamE-like"/>
</dbReference>
<dbReference type="AlphaFoldDB" id="A0A1M6E4L3"/>
<gene>
    <name evidence="5" type="ORF">SAMN05444000_103107</name>
</gene>
<organism evidence="5 6">
    <name type="scientific">Shimia gijangensis</name>
    <dbReference type="NCBI Taxonomy" id="1470563"/>
    <lineage>
        <taxon>Bacteria</taxon>
        <taxon>Pseudomonadati</taxon>
        <taxon>Pseudomonadota</taxon>
        <taxon>Alphaproteobacteria</taxon>
        <taxon>Rhodobacterales</taxon>
        <taxon>Roseobacteraceae</taxon>
    </lineage>
</organism>
<sequence>MTAGTKRMKTAMLGACLLLVMACTTQYRNHGYVPLPEDLEKIKIGADNRNSVAEAVGTPSASGVLDDSGYYYVRTRVKHYGARKPQVVERRLVAITFDSRGTVRNVAEYSLEDGKAVPLTRRVTDNGIENQNLLKQLTKNIGGFTPAF</sequence>
<dbReference type="GO" id="GO:0019867">
    <property type="term" value="C:outer membrane"/>
    <property type="evidence" value="ECO:0007669"/>
    <property type="project" value="InterPro"/>
</dbReference>
<evidence type="ECO:0000256" key="2">
    <source>
        <dbReference type="ARBA" id="ARBA00023136"/>
    </source>
</evidence>
<evidence type="ECO:0000313" key="6">
    <source>
        <dbReference type="Proteomes" id="UP000183982"/>
    </source>
</evidence>
<dbReference type="RefSeq" id="WP_073249478.1">
    <property type="nucleotide sequence ID" value="NZ_FQZQ01000003.1"/>
</dbReference>
<accession>A0A1M6E4L3</accession>